<name>A0A1E5GAF2_9ENTE</name>
<dbReference type="Proteomes" id="UP000094068">
    <property type="component" value="Unassembled WGS sequence"/>
</dbReference>
<evidence type="ECO:0000313" key="3">
    <source>
        <dbReference type="Proteomes" id="UP000094068"/>
    </source>
</evidence>
<evidence type="ECO:0000313" key="2">
    <source>
        <dbReference type="EMBL" id="OEG09637.1"/>
    </source>
</evidence>
<proteinExistence type="predicted"/>
<comment type="caution">
    <text evidence="2">The sequence shown here is derived from an EMBL/GenBank/DDBJ whole genome shotgun (WGS) entry which is preliminary data.</text>
</comment>
<dbReference type="RefSeq" id="WP_069647315.1">
    <property type="nucleotide sequence ID" value="NZ_MIJZ01000016.1"/>
</dbReference>
<feature type="signal peptide" evidence="1">
    <location>
        <begin position="1"/>
        <end position="26"/>
    </location>
</feature>
<dbReference type="OrthoDB" id="2186822at2"/>
<keyword evidence="1" id="KW-0732">Signal</keyword>
<feature type="chain" id="PRO_5009177207" evidence="1">
    <location>
        <begin position="27"/>
        <end position="284"/>
    </location>
</feature>
<reference evidence="3" key="1">
    <citation type="submission" date="2016-09" db="EMBL/GenBank/DDBJ databases">
        <authorList>
            <person name="Gulvik C.A."/>
        </authorList>
    </citation>
    <scope>NUCLEOTIDE SEQUENCE [LARGE SCALE GENOMIC DNA]</scope>
    <source>
        <strain evidence="3">DSM 23328</strain>
    </source>
</reference>
<evidence type="ECO:0000256" key="1">
    <source>
        <dbReference type="SAM" id="SignalP"/>
    </source>
</evidence>
<organism evidence="2 3">
    <name type="scientific">Enterococcus ureasiticus</name>
    <dbReference type="NCBI Taxonomy" id="903984"/>
    <lineage>
        <taxon>Bacteria</taxon>
        <taxon>Bacillati</taxon>
        <taxon>Bacillota</taxon>
        <taxon>Bacilli</taxon>
        <taxon>Lactobacillales</taxon>
        <taxon>Enterococcaceae</taxon>
        <taxon>Enterococcus</taxon>
    </lineage>
</organism>
<gene>
    <name evidence="2" type="ORF">BCR21_14945</name>
</gene>
<sequence length="284" mass="32058">MKKISVGLVMLSLSLLVSVAPQNASAQEKKDLGISTNLVGNVTTKKVTITLEDGAKWTFNDIYNAMSESHGLTIAGISSVEEVKKMHSLLNAQASEFTLENIDVTDRQNKKQRINLAVKINSNSAQLEHSLEFKTKTKWTRDDLFNNIKSTLGFSILDMPAAEFEKLNTAETYQVKNFTLKNIKVKTNDQKVKTVDIKISIIEEDYAVSVTIPKGATWHYNDIYGKISEVYGFRVHAIKDRQDVERMQGFIRNQTKDFRMTNITILDKDNKTVDVSFAVKITEQ</sequence>
<dbReference type="EMBL" id="MIJZ01000016">
    <property type="protein sequence ID" value="OEG09637.1"/>
    <property type="molecule type" value="Genomic_DNA"/>
</dbReference>
<dbReference type="AlphaFoldDB" id="A0A1E5GAF2"/>
<protein>
    <submittedName>
        <fullName evidence="2">Uncharacterized protein</fullName>
    </submittedName>
</protein>
<accession>A0A1E5GAF2</accession>
<keyword evidence="3" id="KW-1185">Reference proteome</keyword>